<dbReference type="InterPro" id="IPR013968">
    <property type="entry name" value="PKS_KR"/>
</dbReference>
<dbReference type="SMART" id="SM00823">
    <property type="entry name" value="PKS_PP"/>
    <property type="match status" value="2"/>
</dbReference>
<dbReference type="Pfam" id="PF02801">
    <property type="entry name" value="Ketoacyl-synt_C"/>
    <property type="match status" value="2"/>
</dbReference>
<evidence type="ECO:0000259" key="13">
    <source>
        <dbReference type="PROSITE" id="PS52019"/>
    </source>
</evidence>
<feature type="region of interest" description="Disordered" evidence="10">
    <location>
        <begin position="978"/>
        <end position="1016"/>
    </location>
</feature>
<feature type="domain" description="Ketosynthase family 3 (KS3)" evidence="12">
    <location>
        <begin position="1631"/>
        <end position="2055"/>
    </location>
</feature>
<dbReference type="InterPro" id="IPR020807">
    <property type="entry name" value="PKS_DH"/>
</dbReference>
<dbReference type="Gene3D" id="3.40.50.720">
    <property type="entry name" value="NAD(P)-binding Rossmann-like Domain"/>
    <property type="match status" value="1"/>
</dbReference>
<dbReference type="SUPFAM" id="SSF51735">
    <property type="entry name" value="NAD(P)-binding Rossmann-fold domains"/>
    <property type="match status" value="2"/>
</dbReference>
<evidence type="ECO:0000256" key="4">
    <source>
        <dbReference type="ARBA" id="ARBA00022553"/>
    </source>
</evidence>
<dbReference type="SMART" id="SM00822">
    <property type="entry name" value="PKS_KR"/>
    <property type="match status" value="1"/>
</dbReference>
<dbReference type="Gene3D" id="3.40.366.10">
    <property type="entry name" value="Malonyl-Coenzyme A Acyl Carrier Protein, domain 2"/>
    <property type="match status" value="2"/>
</dbReference>
<dbReference type="Pfam" id="PF00550">
    <property type="entry name" value="PP-binding"/>
    <property type="match status" value="2"/>
</dbReference>
<dbReference type="InterPro" id="IPR032821">
    <property type="entry name" value="PKS_assoc"/>
</dbReference>
<dbReference type="Pfam" id="PF21089">
    <property type="entry name" value="PKS_DH_N"/>
    <property type="match status" value="1"/>
</dbReference>
<dbReference type="SUPFAM" id="SSF55048">
    <property type="entry name" value="Probable ACP-binding domain of malonyl-CoA ACP transacylase"/>
    <property type="match status" value="2"/>
</dbReference>
<keyword evidence="5" id="KW-0808">Transferase</keyword>
<evidence type="ECO:0008006" key="16">
    <source>
        <dbReference type="Google" id="ProtNLM"/>
    </source>
</evidence>
<dbReference type="PANTHER" id="PTHR43775">
    <property type="entry name" value="FATTY ACID SYNTHASE"/>
    <property type="match status" value="1"/>
</dbReference>
<dbReference type="InterPro" id="IPR006162">
    <property type="entry name" value="Ppantetheine_attach_site"/>
</dbReference>
<evidence type="ECO:0000313" key="15">
    <source>
        <dbReference type="Proteomes" id="UP000635387"/>
    </source>
</evidence>
<dbReference type="PROSITE" id="PS00606">
    <property type="entry name" value="KS3_1"/>
    <property type="match status" value="2"/>
</dbReference>
<feature type="domain" description="Carrier" evidence="11">
    <location>
        <begin position="2521"/>
        <end position="2596"/>
    </location>
</feature>
<dbReference type="SMART" id="SM01294">
    <property type="entry name" value="PKS_PP_betabranch"/>
    <property type="match status" value="2"/>
</dbReference>
<dbReference type="PROSITE" id="PS00012">
    <property type="entry name" value="PHOSPHOPANTETHEINE"/>
    <property type="match status" value="1"/>
</dbReference>
<dbReference type="InterPro" id="IPR042104">
    <property type="entry name" value="PKS_dehydratase_sf"/>
</dbReference>
<keyword evidence="15" id="KW-1185">Reference proteome</keyword>
<comment type="pathway">
    <text evidence="2">Antibiotic biosynthesis.</text>
</comment>
<dbReference type="SMART" id="SM00827">
    <property type="entry name" value="PKS_AT"/>
    <property type="match status" value="2"/>
</dbReference>
<evidence type="ECO:0000256" key="1">
    <source>
        <dbReference type="ARBA" id="ARBA00001957"/>
    </source>
</evidence>
<dbReference type="Gene3D" id="3.10.129.110">
    <property type="entry name" value="Polyketide synthase dehydratase"/>
    <property type="match status" value="1"/>
</dbReference>
<dbReference type="InterPro" id="IPR001227">
    <property type="entry name" value="Ac_transferase_dom_sf"/>
</dbReference>
<evidence type="ECO:0000256" key="9">
    <source>
        <dbReference type="PROSITE-ProRule" id="PRU01363"/>
    </source>
</evidence>
<dbReference type="InterPro" id="IPR057326">
    <property type="entry name" value="KR_dom"/>
</dbReference>
<dbReference type="InterPro" id="IPR014031">
    <property type="entry name" value="Ketoacyl_synth_C"/>
</dbReference>
<dbReference type="InterPro" id="IPR009081">
    <property type="entry name" value="PP-bd_ACP"/>
</dbReference>
<dbReference type="InterPro" id="IPR018201">
    <property type="entry name" value="Ketoacyl_synth_AS"/>
</dbReference>
<protein>
    <recommendedName>
        <fullName evidence="16">Malonyl CoA-acyl carrier protein transacylase</fullName>
    </recommendedName>
</protein>
<dbReference type="EMBL" id="BNAY01000001">
    <property type="protein sequence ID" value="GHH00748.1"/>
    <property type="molecule type" value="Genomic_DNA"/>
</dbReference>
<evidence type="ECO:0000256" key="6">
    <source>
        <dbReference type="ARBA" id="ARBA00023194"/>
    </source>
</evidence>
<dbReference type="Pfam" id="PF00109">
    <property type="entry name" value="ketoacyl-synt"/>
    <property type="match status" value="2"/>
</dbReference>
<dbReference type="InterPro" id="IPR014043">
    <property type="entry name" value="Acyl_transferase_dom"/>
</dbReference>
<dbReference type="Pfam" id="PF08990">
    <property type="entry name" value="Docking"/>
    <property type="match status" value="1"/>
</dbReference>
<dbReference type="InterPro" id="IPR020841">
    <property type="entry name" value="PKS_Beta-ketoAc_synthase_dom"/>
</dbReference>
<dbReference type="Pfam" id="PF08659">
    <property type="entry name" value="KR"/>
    <property type="match status" value="1"/>
</dbReference>
<dbReference type="Pfam" id="PF16197">
    <property type="entry name" value="KAsynt_C_assoc"/>
    <property type="match status" value="2"/>
</dbReference>
<feature type="region of interest" description="C-terminal hotdog fold" evidence="9">
    <location>
        <begin position="1015"/>
        <end position="1147"/>
    </location>
</feature>
<dbReference type="InterPro" id="IPR014030">
    <property type="entry name" value="Ketoacyl_synth_N"/>
</dbReference>
<keyword evidence="6" id="KW-0045">Antibiotic biosynthesis</keyword>
<feature type="domain" description="PKS/mFAS DH" evidence="13">
    <location>
        <begin position="878"/>
        <end position="1147"/>
    </location>
</feature>
<dbReference type="PROSITE" id="PS50075">
    <property type="entry name" value="CARRIER"/>
    <property type="match status" value="2"/>
</dbReference>
<dbReference type="InterPro" id="IPR016039">
    <property type="entry name" value="Thiolase-like"/>
</dbReference>
<dbReference type="SUPFAM" id="SSF52151">
    <property type="entry name" value="FabD/lysophospholipase-like"/>
    <property type="match status" value="2"/>
</dbReference>
<dbReference type="Gene3D" id="3.40.47.10">
    <property type="match status" value="2"/>
</dbReference>
<dbReference type="SMART" id="SM00826">
    <property type="entry name" value="PKS_DH"/>
    <property type="match status" value="1"/>
</dbReference>
<accession>A0ABQ3L2E8</accession>
<feature type="region of interest" description="N-terminal hotdog fold" evidence="9">
    <location>
        <begin position="878"/>
        <end position="999"/>
    </location>
</feature>
<dbReference type="InterPro" id="IPR050091">
    <property type="entry name" value="PKS_NRPS_Biosynth_Enz"/>
</dbReference>
<feature type="compositionally biased region" description="Polar residues" evidence="10">
    <location>
        <begin position="978"/>
        <end position="998"/>
    </location>
</feature>
<sequence>MTTSQEKVVEALRASLKEAERLRQQNRQLTAAAEEPIAIVAMSCRFPGGVRTPEQFWDLLAGGTDAISEFPDDRGWESDERGIGEVRHGGFLYDAADFDPAFFEISPREALAMDPQQRLLLETSWEVLERAALDPRTLRGSRTGVFAGVLNNEYGSRLRSIPPGVAGYVGNGSAGSIASGRVSYTFGFEGPSLTVDTACSSSLIALHLACRSLRQDECTLALAAGVTVMATAGTFAEFGRQQALAPDGRCKTFADSADGTSLAEGAGVLLLERLSDARRNGHPVLAVVRGSAINSDGASNGLTAPNGPSQQRMIRQALANARVTADQVDAVEAHGTGTTLGDPIEAQAILDTYGQGRERPLWLGSVKSNIGHTQAAAGMAGVMKMVLAMRHGVLPKTLHVDRPSTHVDWSAGDVRLLTEARDWPETAEPRRAGVSSFGVSGANAHVILEAVEEPAPEPREPVSAVPLPVVLSGRDVEAVRASARRLRAAARDLEPADLAFSLATTRAGLERRAAFVASDREELLRGLDAIADGGPIGTAIADGRTGFLFAGQGSQRVGMGRELAARFPVFAAAFDEVCAQFGSLRELVFTDDRLHRTEFTQPGLFAFEVALYRLLESWGVKADVLVGHSIGELVAAYVAGVWSLEDACRVVSARGRLMQALPDGGAMVAVEASEAEVVPLLSEGVGIAAVNGPSSVVVSGVEDAALAVGAELAGRGRKVKRLRVSHAFHSVLMEPMLAEFRRVLEEVEFRAPSKVVVSNLSGEVAGEELCTPEYWVRHVREPVRFADGVATARSRGVTTFLEIGPGGALTAMADEGAVAALRADRPEEPALMAALGRLYVRGVPIDWAPLFDGARREDLPTYPFQRERYWLRDSSAEPATLISVTEIAGRDHFVCAGELAVAAQPWLRDHTVHGAVVAPGTALVDFALQAAARIGTGHLHDLVLEAPLVVPAEGAVELQLTADEPDGSGRRELNLFSRQNDGPWTRHATGSLTETGEPSSFDAVPSGQEWPPSGAEPADIDELYARFADHGIGYGTAFRGAEAVWTRGDEVFAEVRLRGGHSGGQGLHPALFDAALHAAALAEYAGSGLPFAWRGVSLHSTGATALRVRISPSAPEGIALLATDESGRPVLSIESLVPRPLPAGHDSLYALDWKPAQPGEAADQDAVVEEFPAGGGTVEEIHAATRRALGLIQDWVAEDRPGRLVFATRGAVAAGPGDEPDLTNAAVWGLVRSAQTEHPGRFRLVDLDERGTVPASAEPQLAVRGDTVLVPRLTRAAVPVRSADSEQSGAVLITGGTGGLGLLVARHLAAEHGIRDLVLLSRTGTVPEGLDAGVRVIACDVADRAGLADALSRVGRVGMVVHAAGILDDGVVDGLSADQVDRVLRAKVDGALHLQELTDDDTEFVVFSSAAGVFGGAGQAGYAAANAFLDAFAQSRRARGLPATSLAWGLWEQGGMAGGLGANDLARMTRGGTAALTAEEGLALFDAALGAARPALVPIKLDLTVLRGQSDPHPLLRDLVRVPARTQAPRATGVPGEAELLDLVLAEVAAVLGHGGAGAIDPDRAFKELGFDSLTAVELRNQLNAALDLRLTATLVFDHPTPAALAEHLRRELRGDSPERAVRVRQAPTGDDPVVIVAMSCRYPGGVTSPSELWDLVSAGRDAITPFPADRGWDVEGLYDPDPDRRGRSYVREGGFLHDAAEFDAAFFGISPREAVAMDPQQRLLLEITWELYERAGIDPRSVRGSRTGVFTGMMYHDYAARLTVVPEDVEGYLGSGNAGSVASGRLAYTLGLEGPVVTIDTACSSSLVALHLAAQAVRQGECDAAIASGVTVMATPAAFVDFSRQRGLAADGRCKSFAEAADGTAWGEGAGAVLVERLSDARRLGHPVLAVVRGSAVNSDGASNGLTAPNGPSQQRVIRQALDSAGLAARDVDAVEAHGTGTTLGDPIEAQALLAAYGQDREHPLWLGSVKSNLGHTQAAAGLAGVIKMVEAMRHGVLPRTLHVDKPSSHVDWTAGAVALLTRRQEWPQVGRARRAAVSSFGISGTNAHVILEAPPAEPVAAPEPGHDGAVPVLLSAKTEQALRAQAENFRLVADQDLASVAWSAATTRAVFDHRAVVLARDRADLERGLTAIATGTPAAQVSVGVPEPGAVCFLFSGQGSQRAGMGRELAARYPVFARTFDEIRGRFGALDDAVWEKPELLDRTEFAQPALFAFEVALHRLLESWGVTAKVLAGHSIGELVAAHAAGLWSTADACKVVAARGRLMQALPEGGAMVAVEATEAEVAPLLGESVSLAAVNRSTAVVVSGADEAVTRIAETVRGWGRRIKRLRVSHAFHSPLMEPMLADFRRVLDEVEFHEPSLPIVSNLTGKLGGEEMRSPEYWVRHVRETVRFADGVAAARAAGAGTFVEIGPDGVLSAQTPGAIALLRVDRPEPESVLAALGALHVRGVGVEWPAVLEGTASRRLELPTYPFQRKRFWLDAAPAPVGVTAALPAERDEEVPVADLRQELDALDQTGRDKAVLDLLRAAIAAVLGHDSPDEVPPEADLLDLGFASLTAVELSNRLATATGLELAPTLVFDHATPIELMRYLRAELATP</sequence>
<dbReference type="SMART" id="SM00825">
    <property type="entry name" value="PKS_KS"/>
    <property type="match status" value="2"/>
</dbReference>
<dbReference type="InterPro" id="IPR049900">
    <property type="entry name" value="PKS_mFAS_DH"/>
</dbReference>
<organism evidence="14 15">
    <name type="scientific">Amycolatopsis oliviviridis</name>
    <dbReference type="NCBI Taxonomy" id="1471590"/>
    <lineage>
        <taxon>Bacteria</taxon>
        <taxon>Bacillati</taxon>
        <taxon>Actinomycetota</taxon>
        <taxon>Actinomycetes</taxon>
        <taxon>Pseudonocardiales</taxon>
        <taxon>Pseudonocardiaceae</taxon>
        <taxon>Amycolatopsis</taxon>
    </lineage>
</organism>
<dbReference type="PROSITE" id="PS52019">
    <property type="entry name" value="PKS_MFAS_DH"/>
    <property type="match status" value="1"/>
</dbReference>
<dbReference type="CDD" id="cd08956">
    <property type="entry name" value="KR_3_FAS_SDR_x"/>
    <property type="match status" value="1"/>
</dbReference>
<dbReference type="Pfam" id="PF22953">
    <property type="entry name" value="SpnB_Rossmann"/>
    <property type="match status" value="1"/>
</dbReference>
<evidence type="ECO:0000259" key="11">
    <source>
        <dbReference type="PROSITE" id="PS50075"/>
    </source>
</evidence>
<gene>
    <name evidence="14" type="ORF">GCM10017790_00160</name>
</gene>
<dbReference type="SUPFAM" id="SSF47336">
    <property type="entry name" value="ACP-like"/>
    <property type="match status" value="2"/>
</dbReference>
<dbReference type="Gene3D" id="3.30.70.3290">
    <property type="match status" value="2"/>
</dbReference>
<dbReference type="PROSITE" id="PS52004">
    <property type="entry name" value="KS3_2"/>
    <property type="match status" value="2"/>
</dbReference>
<dbReference type="Pfam" id="PF14765">
    <property type="entry name" value="PS-DH"/>
    <property type="match status" value="1"/>
</dbReference>
<keyword evidence="3" id="KW-0596">Phosphopantetheine</keyword>
<evidence type="ECO:0000259" key="12">
    <source>
        <dbReference type="PROSITE" id="PS52004"/>
    </source>
</evidence>
<dbReference type="InterPro" id="IPR055123">
    <property type="entry name" value="SpnB-like_Rossmann"/>
</dbReference>
<keyword evidence="7" id="KW-0511">Multifunctional enzyme</keyword>
<dbReference type="InterPro" id="IPR036736">
    <property type="entry name" value="ACP-like_sf"/>
</dbReference>
<name>A0ABQ3L2E8_9PSEU</name>
<dbReference type="InterPro" id="IPR049552">
    <property type="entry name" value="PKS_DH_N"/>
</dbReference>
<evidence type="ECO:0000256" key="10">
    <source>
        <dbReference type="SAM" id="MobiDB-lite"/>
    </source>
</evidence>
<evidence type="ECO:0000256" key="7">
    <source>
        <dbReference type="ARBA" id="ARBA00023268"/>
    </source>
</evidence>
<proteinExistence type="predicted"/>
<feature type="domain" description="Ketosynthase family 3 (KS3)" evidence="12">
    <location>
        <begin position="34"/>
        <end position="450"/>
    </location>
</feature>
<keyword evidence="4" id="KW-0597">Phosphoprotein</keyword>
<comment type="cofactor">
    <cofactor evidence="1">
        <name>pantetheine 4'-phosphate</name>
        <dbReference type="ChEBI" id="CHEBI:47942"/>
    </cofactor>
</comment>
<dbReference type="InterPro" id="IPR036291">
    <property type="entry name" value="NAD(P)-bd_dom_sf"/>
</dbReference>
<dbReference type="InterPro" id="IPR015083">
    <property type="entry name" value="NorB/c/GfsB-D-like_docking"/>
</dbReference>
<feature type="domain" description="Carrier" evidence="11">
    <location>
        <begin position="1538"/>
        <end position="1613"/>
    </location>
</feature>
<dbReference type="InterPro" id="IPR049551">
    <property type="entry name" value="PKS_DH_C"/>
</dbReference>
<dbReference type="RefSeq" id="WP_191250477.1">
    <property type="nucleotide sequence ID" value="NZ_BNAY01000001.1"/>
</dbReference>
<dbReference type="InterPro" id="IPR020806">
    <property type="entry name" value="PKS_PP-bd"/>
</dbReference>
<feature type="active site" description="Proton acceptor; for dehydratase activity" evidence="9">
    <location>
        <position position="910"/>
    </location>
</feature>
<dbReference type="Pfam" id="PF00698">
    <property type="entry name" value="Acyl_transf_1"/>
    <property type="match status" value="2"/>
</dbReference>
<feature type="active site" description="Proton donor; for dehydratase activity" evidence="9">
    <location>
        <position position="1073"/>
    </location>
</feature>
<evidence type="ECO:0000256" key="3">
    <source>
        <dbReference type="ARBA" id="ARBA00022450"/>
    </source>
</evidence>
<dbReference type="SUPFAM" id="SSF53901">
    <property type="entry name" value="Thiolase-like"/>
    <property type="match status" value="2"/>
</dbReference>
<reference evidence="15" key="1">
    <citation type="journal article" date="2019" name="Int. J. Syst. Evol. Microbiol.">
        <title>The Global Catalogue of Microorganisms (GCM) 10K type strain sequencing project: providing services to taxonomists for standard genome sequencing and annotation.</title>
        <authorList>
            <consortium name="The Broad Institute Genomics Platform"/>
            <consortium name="The Broad Institute Genome Sequencing Center for Infectious Disease"/>
            <person name="Wu L."/>
            <person name="Ma J."/>
        </authorList>
    </citation>
    <scope>NUCLEOTIDE SEQUENCE [LARGE SCALE GENOMIC DNA]</scope>
    <source>
        <strain evidence="15">CGMCC 4.7683</strain>
    </source>
</reference>
<keyword evidence="8" id="KW-0012">Acyltransferase</keyword>
<dbReference type="InterPro" id="IPR016035">
    <property type="entry name" value="Acyl_Trfase/lysoPLipase"/>
</dbReference>
<dbReference type="Gene3D" id="1.10.1200.10">
    <property type="entry name" value="ACP-like"/>
    <property type="match status" value="2"/>
</dbReference>
<dbReference type="InterPro" id="IPR016036">
    <property type="entry name" value="Malonyl_transacylase_ACP-bd"/>
</dbReference>
<dbReference type="PANTHER" id="PTHR43775:SF51">
    <property type="entry name" value="INACTIVE PHENOLPHTHIOCEROL SYNTHESIS POLYKETIDE SYNTHASE TYPE I PKS1-RELATED"/>
    <property type="match status" value="1"/>
</dbReference>
<evidence type="ECO:0000256" key="8">
    <source>
        <dbReference type="ARBA" id="ARBA00023315"/>
    </source>
</evidence>
<comment type="caution">
    <text evidence="14">The sequence shown here is derived from an EMBL/GenBank/DDBJ whole genome shotgun (WGS) entry which is preliminary data.</text>
</comment>
<dbReference type="Proteomes" id="UP000635387">
    <property type="component" value="Unassembled WGS sequence"/>
</dbReference>
<evidence type="ECO:0000256" key="2">
    <source>
        <dbReference type="ARBA" id="ARBA00004792"/>
    </source>
</evidence>
<evidence type="ECO:0000256" key="5">
    <source>
        <dbReference type="ARBA" id="ARBA00022679"/>
    </source>
</evidence>
<dbReference type="CDD" id="cd00833">
    <property type="entry name" value="PKS"/>
    <property type="match status" value="2"/>
</dbReference>
<evidence type="ECO:0000313" key="14">
    <source>
        <dbReference type="EMBL" id="GHH00748.1"/>
    </source>
</evidence>